<dbReference type="KEGG" id="mva:Mvan_1509"/>
<feature type="compositionally biased region" description="Low complexity" evidence="1">
    <location>
        <begin position="221"/>
        <end position="276"/>
    </location>
</feature>
<feature type="domain" description="Anti-sigma-D factor RsdA sigma factor binding region" evidence="3">
    <location>
        <begin position="14"/>
        <end position="59"/>
    </location>
</feature>
<dbReference type="InterPro" id="IPR031928">
    <property type="entry name" value="RsdA_SigD-bd"/>
</dbReference>
<evidence type="ECO:0000256" key="2">
    <source>
        <dbReference type="SAM" id="Phobius"/>
    </source>
</evidence>
<gene>
    <name evidence="4" type="ordered locus">Mvan_1509</name>
</gene>
<dbReference type="AlphaFoldDB" id="A1T591"/>
<evidence type="ECO:0000313" key="5">
    <source>
        <dbReference type="Proteomes" id="UP000009159"/>
    </source>
</evidence>
<protein>
    <recommendedName>
        <fullName evidence="3">Anti-sigma-D factor RsdA sigma factor binding region domain-containing protein</fullName>
    </recommendedName>
</protein>
<dbReference type="Proteomes" id="UP000009159">
    <property type="component" value="Chromosome"/>
</dbReference>
<evidence type="ECO:0000256" key="1">
    <source>
        <dbReference type="SAM" id="MobiDB-lite"/>
    </source>
</evidence>
<dbReference type="RefSeq" id="WP_011778766.1">
    <property type="nucleotide sequence ID" value="NC_008726.1"/>
</dbReference>
<keyword evidence="2" id="KW-0472">Membrane</keyword>
<dbReference type="PRINTS" id="PR01217">
    <property type="entry name" value="PRICHEXTENSN"/>
</dbReference>
<dbReference type="STRING" id="350058.Mvan_1509"/>
<organism evidence="4 5">
    <name type="scientific">Mycolicibacterium vanbaalenii (strain DSM 7251 / JCM 13017 / BCRC 16820 / KCTC 9966 / NRRL B-24157 / PYR-1)</name>
    <name type="common">Mycobacterium vanbaalenii</name>
    <dbReference type="NCBI Taxonomy" id="350058"/>
    <lineage>
        <taxon>Bacteria</taxon>
        <taxon>Bacillati</taxon>
        <taxon>Actinomycetota</taxon>
        <taxon>Actinomycetes</taxon>
        <taxon>Mycobacteriales</taxon>
        <taxon>Mycobacteriaceae</taxon>
        <taxon>Mycolicibacterium</taxon>
    </lineage>
</organism>
<keyword evidence="5" id="KW-1185">Reference proteome</keyword>
<evidence type="ECO:0000259" key="3">
    <source>
        <dbReference type="Pfam" id="PF16751"/>
    </source>
</evidence>
<keyword evidence="2" id="KW-0812">Transmembrane</keyword>
<dbReference type="Gene3D" id="6.10.250.1300">
    <property type="match status" value="1"/>
</dbReference>
<evidence type="ECO:0000313" key="4">
    <source>
        <dbReference type="EMBL" id="ABM12341.1"/>
    </source>
</evidence>
<dbReference type="HOGENOM" id="CLU_059914_0_0_11"/>
<dbReference type="eggNOG" id="ENOG5033V1E">
    <property type="taxonomic scope" value="Bacteria"/>
</dbReference>
<feature type="transmembrane region" description="Helical" evidence="2">
    <location>
        <begin position="84"/>
        <end position="106"/>
    </location>
</feature>
<feature type="region of interest" description="Disordered" evidence="1">
    <location>
        <begin position="196"/>
        <end position="389"/>
    </location>
</feature>
<name>A1T591_MYCVP</name>
<feature type="compositionally biased region" description="Low complexity" evidence="1">
    <location>
        <begin position="284"/>
        <end position="341"/>
    </location>
</feature>
<feature type="compositionally biased region" description="Low complexity" evidence="1">
    <location>
        <begin position="364"/>
        <end position="389"/>
    </location>
</feature>
<keyword evidence="2" id="KW-1133">Transmembrane helix</keyword>
<accession>A1T591</accession>
<sequence length="389" mass="39319">MPDHGRWNSGGDPSLNEINRTDQFLDALASQQPVYATDRGEAELAHLLAGWRDDVRETPMGHVMTAEDAAIALGRVTKPPRRRLSLAVIGSAAAAVLAIGGVGAVVAGSGPGDALYGLRTMLFGEQAQTRDDAVILAAQTEMQQVQQLIEQGDWAGAQAKLEAVTTTVATVADVERKQELVTQWQELTVKVEAQDPVATVPPGSPLPTFPDVPVAVLDPGTSSETTSTAPSSETTSPTSPSETTSPTSPSETTSPTSPSETTSPAPSSETTSAPTSSPSPTPSTAPTTTSVGAAPPSSSAPATTTPTSTTATRAPSATSTTVVQSATTTSAPLSTSSSVAAPPTPTPSPSPTPTPAPTVDEESVPSPTAPALPTTTTPIILLPVPGEAG</sequence>
<dbReference type="EMBL" id="CP000511">
    <property type="protein sequence ID" value="ABM12341.1"/>
    <property type="molecule type" value="Genomic_DNA"/>
</dbReference>
<dbReference type="Pfam" id="PF16751">
    <property type="entry name" value="RsdA_SigD_bd"/>
    <property type="match status" value="1"/>
</dbReference>
<feature type="compositionally biased region" description="Pro residues" evidence="1">
    <location>
        <begin position="342"/>
        <end position="356"/>
    </location>
</feature>
<proteinExistence type="predicted"/>
<reference evidence="4" key="1">
    <citation type="submission" date="2006-12" db="EMBL/GenBank/DDBJ databases">
        <title>Complete sequence of Mycobacterium vanbaalenii PYR-1.</title>
        <authorList>
            <consortium name="US DOE Joint Genome Institute"/>
            <person name="Copeland A."/>
            <person name="Lucas S."/>
            <person name="Lapidus A."/>
            <person name="Barry K."/>
            <person name="Detter J.C."/>
            <person name="Glavina del Rio T."/>
            <person name="Hammon N."/>
            <person name="Israni S."/>
            <person name="Dalin E."/>
            <person name="Tice H."/>
            <person name="Pitluck S."/>
            <person name="Singan V."/>
            <person name="Schmutz J."/>
            <person name="Larimer F."/>
            <person name="Land M."/>
            <person name="Hauser L."/>
            <person name="Kyrpides N."/>
            <person name="Anderson I.J."/>
            <person name="Miller C."/>
            <person name="Richardson P."/>
        </authorList>
    </citation>
    <scope>NUCLEOTIDE SEQUENCE [LARGE SCALE GENOMIC DNA]</scope>
    <source>
        <strain evidence="4">PYR-1</strain>
    </source>
</reference>